<name>A0ACA9YDU7_9ASCO</name>
<proteinExistence type="predicted"/>
<protein>
    <submittedName>
        <fullName evidence="1">Sphingoid long-chain base transporter Rsb1p</fullName>
    </submittedName>
</protein>
<evidence type="ECO:0000313" key="2">
    <source>
        <dbReference type="Proteomes" id="UP001152531"/>
    </source>
</evidence>
<dbReference type="EMBL" id="CALSDN010000012">
    <property type="protein sequence ID" value="CAH6723025.1"/>
    <property type="molecule type" value="Genomic_DNA"/>
</dbReference>
<comment type="caution">
    <text evidence="1">The sequence shown here is derived from an EMBL/GenBank/DDBJ whole genome shotgun (WGS) entry which is preliminary data.</text>
</comment>
<accession>A0ACA9YDU7</accession>
<gene>
    <name evidence="1" type="ORF">CLIB1444_12S02564</name>
</gene>
<dbReference type="Proteomes" id="UP001152531">
    <property type="component" value="Unassembled WGS sequence"/>
</dbReference>
<keyword evidence="2" id="KW-1185">Reference proteome</keyword>
<organism evidence="1 2">
    <name type="scientific">[Candida] jaroonii</name>
    <dbReference type="NCBI Taxonomy" id="467808"/>
    <lineage>
        <taxon>Eukaryota</taxon>
        <taxon>Fungi</taxon>
        <taxon>Dikarya</taxon>
        <taxon>Ascomycota</taxon>
        <taxon>Saccharomycotina</taxon>
        <taxon>Pichiomycetes</taxon>
        <taxon>Debaryomycetaceae</taxon>
        <taxon>Yamadazyma</taxon>
    </lineage>
</organism>
<reference evidence="1" key="1">
    <citation type="submission" date="2022-06" db="EMBL/GenBank/DDBJ databases">
        <authorList>
            <person name="Legras J.-L."/>
            <person name="Devillers H."/>
            <person name="Grondin C."/>
        </authorList>
    </citation>
    <scope>NUCLEOTIDE SEQUENCE</scope>
    <source>
        <strain evidence="1">CLIB 1444</strain>
    </source>
</reference>
<sequence>MSAVISSWTTSAYPTETYLKTVATDHLSELTVSYTSAIERIATESAIGRLISLSRVIRGVQATQTIVSAQNVLATATADSVKAQATEAIFHASVNLDDLNFEENLYDTFLNRPANIIYLSLFALLFLYYTFMNIKSRYIWFNVTFWCGYALEFSGFLGRILSFTDWTNINFFLLQFVSLTIAPAFIMAGVYFTFAQLVVVYGRHYSVLKPMWYTYLFITFDVVSLVIQAIGGGMASQAQAQQKSGKAGTNVMIAGIAFQVLSMTVFLSLWFEFLNRVFFHDVNRIDSSNSLNKRSFGNFFKFLFNGKNADSYKRNTLEPHYNPKFNSIRARKLLNFYPLAITAASIAIYIRCVYRVVELAQGWSGYLITHEVFLMTLDALMISIAGLIFVPFHPYFVFGPKNILNVSTIRNRLDHHHSEEEKINDRVEVETQSHHDSDTQLESQTEK</sequence>
<evidence type="ECO:0000313" key="1">
    <source>
        <dbReference type="EMBL" id="CAH6723025.1"/>
    </source>
</evidence>